<sequence>MVANPVDDEERHLPASRKARLAAYVTEAGQVTVAALATSFGVSADTIRRDLDQLDNEGVLIRTHGGAIALQAALRPDTAVDVRSRMQSDAKDRIGAAAAELIPDGAVVIINAGSTALALVRHLQRHRDLTIATNNLRAALEINPDVCRDLHLFGGRVRISGETTTGPVSLPSVFGPEHHEIRADFAFISVGGVSADDGFSTSHIEEAGMMAEMMARSDKVAVLADHSKFGRRLFARVVELQAADYLVTDAAPPAELAEALAEAEVEVALPGA</sequence>
<dbReference type="AlphaFoldDB" id="A0A4V6Y6P5"/>
<dbReference type="PANTHER" id="PTHR30363">
    <property type="entry name" value="HTH-TYPE TRANSCRIPTIONAL REGULATOR SRLR-RELATED"/>
    <property type="match status" value="1"/>
</dbReference>
<keyword evidence="3" id="KW-0804">Transcription</keyword>
<evidence type="ECO:0000259" key="4">
    <source>
        <dbReference type="PROSITE" id="PS51000"/>
    </source>
</evidence>
<name>A0A4V6Y6P5_9ACTN</name>
<keyword evidence="6" id="KW-1185">Reference proteome</keyword>
<dbReference type="InterPro" id="IPR018356">
    <property type="entry name" value="Tscrpt_reg_HTH_DeoR_CS"/>
</dbReference>
<evidence type="ECO:0000313" key="6">
    <source>
        <dbReference type="Proteomes" id="UP000306985"/>
    </source>
</evidence>
<dbReference type="InterPro" id="IPR050313">
    <property type="entry name" value="Carb_Metab_HTH_regulators"/>
</dbReference>
<dbReference type="EMBL" id="SZZH01000005">
    <property type="protein sequence ID" value="TKV57305.1"/>
    <property type="molecule type" value="Genomic_DNA"/>
</dbReference>
<dbReference type="GO" id="GO:0003677">
    <property type="term" value="F:DNA binding"/>
    <property type="evidence" value="ECO:0007669"/>
    <property type="project" value="UniProtKB-KW"/>
</dbReference>
<dbReference type="PROSITE" id="PS00894">
    <property type="entry name" value="HTH_DEOR_1"/>
    <property type="match status" value="1"/>
</dbReference>
<dbReference type="InterPro" id="IPR001034">
    <property type="entry name" value="DeoR_HTH"/>
</dbReference>
<protein>
    <submittedName>
        <fullName evidence="5">DeoR/GlpR transcriptional regulator</fullName>
    </submittedName>
</protein>
<feature type="domain" description="HTH deoR-type" evidence="4">
    <location>
        <begin position="14"/>
        <end position="69"/>
    </location>
</feature>
<keyword evidence="1" id="KW-0805">Transcription regulation</keyword>
<dbReference type="Pfam" id="PF00455">
    <property type="entry name" value="DeoRC"/>
    <property type="match status" value="1"/>
</dbReference>
<dbReference type="PRINTS" id="PR00037">
    <property type="entry name" value="HTHLACR"/>
</dbReference>
<dbReference type="Proteomes" id="UP000306985">
    <property type="component" value="Unassembled WGS sequence"/>
</dbReference>
<dbReference type="SUPFAM" id="SSF46785">
    <property type="entry name" value="Winged helix' DNA-binding domain"/>
    <property type="match status" value="1"/>
</dbReference>
<dbReference type="PANTHER" id="PTHR30363:SF44">
    <property type="entry name" value="AGA OPERON TRANSCRIPTIONAL REPRESSOR-RELATED"/>
    <property type="match status" value="1"/>
</dbReference>
<dbReference type="RefSeq" id="WP_137451009.1">
    <property type="nucleotide sequence ID" value="NZ_SZZH01000005.1"/>
</dbReference>
<dbReference type="SUPFAM" id="SSF100950">
    <property type="entry name" value="NagB/RpiA/CoA transferase-like"/>
    <property type="match status" value="1"/>
</dbReference>
<dbReference type="OrthoDB" id="7688673at2"/>
<dbReference type="PROSITE" id="PS51000">
    <property type="entry name" value="HTH_DEOR_2"/>
    <property type="match status" value="1"/>
</dbReference>
<dbReference type="SMART" id="SM00420">
    <property type="entry name" value="HTH_DEOR"/>
    <property type="match status" value="1"/>
</dbReference>
<keyword evidence="2" id="KW-0238">DNA-binding</keyword>
<gene>
    <name evidence="5" type="ORF">FDO65_17400</name>
</gene>
<evidence type="ECO:0000313" key="5">
    <source>
        <dbReference type="EMBL" id="TKV57305.1"/>
    </source>
</evidence>
<dbReference type="InterPro" id="IPR036388">
    <property type="entry name" value="WH-like_DNA-bd_sf"/>
</dbReference>
<dbReference type="InterPro" id="IPR036390">
    <property type="entry name" value="WH_DNA-bd_sf"/>
</dbReference>
<reference evidence="5 6" key="1">
    <citation type="submission" date="2019-05" db="EMBL/GenBank/DDBJ databases">
        <title>Nakamurella sp. N5BH11, whole genome shotgun sequence.</title>
        <authorList>
            <person name="Tuo L."/>
        </authorList>
    </citation>
    <scope>NUCLEOTIDE SEQUENCE [LARGE SCALE GENOMIC DNA]</scope>
    <source>
        <strain evidence="5 6">N5BH11</strain>
    </source>
</reference>
<dbReference type="SMART" id="SM01134">
    <property type="entry name" value="DeoRC"/>
    <property type="match status" value="1"/>
</dbReference>
<dbReference type="Pfam" id="PF08220">
    <property type="entry name" value="HTH_DeoR"/>
    <property type="match status" value="1"/>
</dbReference>
<evidence type="ECO:0000256" key="2">
    <source>
        <dbReference type="ARBA" id="ARBA00023125"/>
    </source>
</evidence>
<accession>A0A4V6Y6P5</accession>
<dbReference type="Gene3D" id="3.30.750.70">
    <property type="entry name" value="4-hydroxybutyrate coenzyme like domains"/>
    <property type="match status" value="1"/>
</dbReference>
<organism evidence="5 6">
    <name type="scientific">Nakamurella flava</name>
    <dbReference type="NCBI Taxonomy" id="2576308"/>
    <lineage>
        <taxon>Bacteria</taxon>
        <taxon>Bacillati</taxon>
        <taxon>Actinomycetota</taxon>
        <taxon>Actinomycetes</taxon>
        <taxon>Nakamurellales</taxon>
        <taxon>Nakamurellaceae</taxon>
        <taxon>Nakamurella</taxon>
    </lineage>
</organism>
<evidence type="ECO:0000256" key="3">
    <source>
        <dbReference type="ARBA" id="ARBA00023163"/>
    </source>
</evidence>
<evidence type="ECO:0000256" key="1">
    <source>
        <dbReference type="ARBA" id="ARBA00023015"/>
    </source>
</evidence>
<dbReference type="GO" id="GO:0003700">
    <property type="term" value="F:DNA-binding transcription factor activity"/>
    <property type="evidence" value="ECO:0007669"/>
    <property type="project" value="InterPro"/>
</dbReference>
<dbReference type="InterPro" id="IPR014036">
    <property type="entry name" value="DeoR-like_C"/>
</dbReference>
<dbReference type="InterPro" id="IPR037171">
    <property type="entry name" value="NagB/RpiA_transferase-like"/>
</dbReference>
<comment type="caution">
    <text evidence="5">The sequence shown here is derived from an EMBL/GenBank/DDBJ whole genome shotgun (WGS) entry which is preliminary data.</text>
</comment>
<proteinExistence type="predicted"/>
<dbReference type="Gene3D" id="1.10.10.10">
    <property type="entry name" value="Winged helix-like DNA-binding domain superfamily/Winged helix DNA-binding domain"/>
    <property type="match status" value="1"/>
</dbReference>